<proteinExistence type="predicted"/>
<evidence type="ECO:0000259" key="1">
    <source>
        <dbReference type="Pfam" id="PF00561"/>
    </source>
</evidence>
<reference evidence="3" key="1">
    <citation type="journal article" date="2019" name="Int. J. Syst. Evol. Microbiol.">
        <title>The Global Catalogue of Microorganisms (GCM) 10K type strain sequencing project: providing services to taxonomists for standard genome sequencing and annotation.</title>
        <authorList>
            <consortium name="The Broad Institute Genomics Platform"/>
            <consortium name="The Broad Institute Genome Sequencing Center for Infectious Disease"/>
            <person name="Wu L."/>
            <person name="Ma J."/>
        </authorList>
    </citation>
    <scope>NUCLEOTIDE SEQUENCE [LARGE SCALE GENOMIC DNA]</scope>
    <source>
        <strain evidence="3">KCTC 52438</strain>
    </source>
</reference>
<name>A0ABV7HEM0_9GAMM</name>
<dbReference type="InterPro" id="IPR000073">
    <property type="entry name" value="AB_hydrolase_1"/>
</dbReference>
<dbReference type="GO" id="GO:0016787">
    <property type="term" value="F:hydrolase activity"/>
    <property type="evidence" value="ECO:0007669"/>
    <property type="project" value="UniProtKB-KW"/>
</dbReference>
<organism evidence="2 3">
    <name type="scientific">Litoribrevibacter euphylliae</name>
    <dbReference type="NCBI Taxonomy" id="1834034"/>
    <lineage>
        <taxon>Bacteria</taxon>
        <taxon>Pseudomonadati</taxon>
        <taxon>Pseudomonadota</taxon>
        <taxon>Gammaproteobacteria</taxon>
        <taxon>Oceanospirillales</taxon>
        <taxon>Oceanospirillaceae</taxon>
        <taxon>Litoribrevibacter</taxon>
    </lineage>
</organism>
<dbReference type="Proteomes" id="UP001595476">
    <property type="component" value="Unassembled WGS sequence"/>
</dbReference>
<dbReference type="InterPro" id="IPR029058">
    <property type="entry name" value="AB_hydrolase_fold"/>
</dbReference>
<dbReference type="EMBL" id="JBHRSZ010000004">
    <property type="protein sequence ID" value="MFC3151013.1"/>
    <property type="molecule type" value="Genomic_DNA"/>
</dbReference>
<dbReference type="Pfam" id="PF00561">
    <property type="entry name" value="Abhydrolase_1"/>
    <property type="match status" value="1"/>
</dbReference>
<evidence type="ECO:0000313" key="3">
    <source>
        <dbReference type="Proteomes" id="UP001595476"/>
    </source>
</evidence>
<dbReference type="SUPFAM" id="SSF53474">
    <property type="entry name" value="alpha/beta-Hydrolases"/>
    <property type="match status" value="1"/>
</dbReference>
<gene>
    <name evidence="2" type="ORF">ACFOEK_08235</name>
</gene>
<dbReference type="Gene3D" id="3.40.50.1820">
    <property type="entry name" value="alpha/beta hydrolase"/>
    <property type="match status" value="1"/>
</dbReference>
<keyword evidence="2" id="KW-0378">Hydrolase</keyword>
<sequence length="263" mass="28869">MKYLKGFILVTLSWVSSVWISSIWISSVWAGGINAETVFDEARDRTIPIDISYPVDAERCSASSKCPVAFLSAGYGVSHLEYQFLSKQLNQLGYLVVAVGHELPGDPPLSVSGNLFETRSENWMRGAQTLDFLRSTLVARLDAYDLDDLFLVGHSNGGDISAWLANEHTGYVRGVITLDHRRVPLPRNAGIQVLSIRAGDFPADEGVLPSSGEQKQYGSCIITIPEAKHNDIADFGPVWLKEKINAVVRSYLIGHSCSDLQSI</sequence>
<evidence type="ECO:0000313" key="2">
    <source>
        <dbReference type="EMBL" id="MFC3151013.1"/>
    </source>
</evidence>
<accession>A0ABV7HEM0</accession>
<comment type="caution">
    <text evidence="2">The sequence shown here is derived from an EMBL/GenBank/DDBJ whole genome shotgun (WGS) entry which is preliminary data.</text>
</comment>
<feature type="domain" description="AB hydrolase-1" evidence="1">
    <location>
        <begin position="118"/>
        <end position="203"/>
    </location>
</feature>
<dbReference type="RefSeq" id="WP_386718997.1">
    <property type="nucleotide sequence ID" value="NZ_JBHRSZ010000004.1"/>
</dbReference>
<protein>
    <submittedName>
        <fullName evidence="2">Alpha/beta fold hydrolase</fullName>
    </submittedName>
</protein>
<keyword evidence="3" id="KW-1185">Reference proteome</keyword>